<dbReference type="PANTHER" id="PTHR43867:SF2">
    <property type="entry name" value="CELLULOSE SYNTHASE CATALYTIC SUBUNIT A [UDP-FORMING]"/>
    <property type="match status" value="1"/>
</dbReference>
<feature type="transmembrane region" description="Helical" evidence="7">
    <location>
        <begin position="7"/>
        <end position="31"/>
    </location>
</feature>
<dbReference type="RefSeq" id="WP_303681585.1">
    <property type="nucleotide sequence ID" value="NZ_LVWG01000030.1"/>
</dbReference>
<keyword evidence="2" id="KW-0328">Glycosyltransferase</keyword>
<dbReference type="Proteomes" id="UP000076481">
    <property type="component" value="Unassembled WGS sequence"/>
</dbReference>
<feature type="transmembrane region" description="Helical" evidence="7">
    <location>
        <begin position="375"/>
        <end position="394"/>
    </location>
</feature>
<accession>A0A165LNJ6</accession>
<protein>
    <submittedName>
        <fullName evidence="8">Cellulose synthase</fullName>
    </submittedName>
</protein>
<feature type="transmembrane region" description="Helical" evidence="7">
    <location>
        <begin position="343"/>
        <end position="363"/>
    </location>
</feature>
<evidence type="ECO:0000313" key="9">
    <source>
        <dbReference type="Proteomes" id="UP000076481"/>
    </source>
</evidence>
<reference evidence="8 9" key="1">
    <citation type="submission" date="2016-03" db="EMBL/GenBank/DDBJ databases">
        <title>Speciation and ecological success in dimly lit waters: horizontal gene transfer in a green sulfur bacteria bloom unveiled by metagenomic assembly.</title>
        <authorList>
            <person name="Llorens-Mares T."/>
            <person name="Liu Z."/>
            <person name="Allen L.Z."/>
            <person name="Rusch D.B."/>
            <person name="Craig M.T."/>
            <person name="Dupont C.L."/>
            <person name="Bryant D.A."/>
            <person name="Casamayor E.O."/>
        </authorList>
    </citation>
    <scope>NUCLEOTIDE SEQUENCE [LARGE SCALE GENOMIC DNA]</scope>
    <source>
        <strain evidence="8">CIII</strain>
    </source>
</reference>
<keyword evidence="4 7" id="KW-0812">Transmembrane</keyword>
<dbReference type="EMBL" id="LVWG01000030">
    <property type="protein sequence ID" value="KZK74236.1"/>
    <property type="molecule type" value="Genomic_DNA"/>
</dbReference>
<feature type="transmembrane region" description="Helical" evidence="7">
    <location>
        <begin position="415"/>
        <end position="433"/>
    </location>
</feature>
<evidence type="ECO:0000256" key="7">
    <source>
        <dbReference type="SAM" id="Phobius"/>
    </source>
</evidence>
<evidence type="ECO:0000256" key="6">
    <source>
        <dbReference type="ARBA" id="ARBA00023136"/>
    </source>
</evidence>
<dbReference type="Gene3D" id="3.90.550.10">
    <property type="entry name" value="Spore Coat Polysaccharide Biosynthesis Protein SpsA, Chain A"/>
    <property type="match status" value="1"/>
</dbReference>
<evidence type="ECO:0000313" key="8">
    <source>
        <dbReference type="EMBL" id="KZK74236.1"/>
    </source>
</evidence>
<keyword evidence="6 7" id="KW-0472">Membrane</keyword>
<evidence type="ECO:0000256" key="1">
    <source>
        <dbReference type="ARBA" id="ARBA00004141"/>
    </source>
</evidence>
<feature type="transmembrane region" description="Helical" evidence="7">
    <location>
        <begin position="478"/>
        <end position="498"/>
    </location>
</feature>
<sequence>MRKAPISGLMVVLVILLFIALAVYVTVRGYFLVVSDYPLVERIYGFVFFAAELFVLLHGFGYFTNVLALSIKPYRNQQAASQEQPTVAILIPARHEPKEVLEETLLACRNLGYPNKTIYILDDSSILSYKDEARELASRFNVELFSRNGNRGAKAGMLNDALVHINAKYIAVFDADQNPMPGFLQKIVPVLEADSRLALVQTPQFYTNTAESRVAWSSNIQQAVFYEYISEGKSVKNAMFCCGTNFVMRKDALDSVGGFEEGSVTEDVATTLKLHMAGWKSLYYEYAYVFGMAPENLGSYFMQQNRWAMGSAQLFRKAAGLFLRRQGSLSPLQWFEYFLSGSYYFIGWAYLILLSAPISYILFDTPSYFMDPSVFMLTFIPYFILSVLLFYSGLEMRHFSPFNLIKGQMLAMISIPVYMRAVVQGVLNISVPFQVTPKNGAGALSYTQLVPQLMLWVLHLASLCWGLLRIYYEGDISLFINVFWIGYHLFLFSGLFYFNEE</sequence>
<dbReference type="AlphaFoldDB" id="A0A165LNJ6"/>
<dbReference type="PANTHER" id="PTHR43867">
    <property type="entry name" value="CELLULOSE SYNTHASE CATALYTIC SUBUNIT A [UDP-FORMING]"/>
    <property type="match status" value="1"/>
</dbReference>
<name>A0A165LNJ6_PELLU</name>
<dbReference type="CDD" id="cd06421">
    <property type="entry name" value="CESA_CelA_like"/>
    <property type="match status" value="1"/>
</dbReference>
<feature type="transmembrane region" description="Helical" evidence="7">
    <location>
        <begin position="43"/>
        <end position="68"/>
    </location>
</feature>
<comment type="caution">
    <text evidence="8">The sequence shown here is derived from an EMBL/GenBank/DDBJ whole genome shotgun (WGS) entry which is preliminary data.</text>
</comment>
<feature type="transmembrane region" description="Helical" evidence="7">
    <location>
        <begin position="453"/>
        <end position="471"/>
    </location>
</feature>
<evidence type="ECO:0000256" key="2">
    <source>
        <dbReference type="ARBA" id="ARBA00022676"/>
    </source>
</evidence>
<evidence type="ECO:0000256" key="3">
    <source>
        <dbReference type="ARBA" id="ARBA00022679"/>
    </source>
</evidence>
<dbReference type="GO" id="GO:0016758">
    <property type="term" value="F:hexosyltransferase activity"/>
    <property type="evidence" value="ECO:0007669"/>
    <property type="project" value="TreeGrafter"/>
</dbReference>
<keyword evidence="3" id="KW-0808">Transferase</keyword>
<comment type="subcellular location">
    <subcellularLocation>
        <location evidence="1">Membrane</location>
        <topology evidence="1">Multi-pass membrane protein</topology>
    </subcellularLocation>
</comment>
<dbReference type="InterPro" id="IPR050321">
    <property type="entry name" value="Glycosyltr_2/OpgH_subfam"/>
</dbReference>
<evidence type="ECO:0000256" key="5">
    <source>
        <dbReference type="ARBA" id="ARBA00022989"/>
    </source>
</evidence>
<dbReference type="GO" id="GO:0005886">
    <property type="term" value="C:plasma membrane"/>
    <property type="evidence" value="ECO:0007669"/>
    <property type="project" value="TreeGrafter"/>
</dbReference>
<dbReference type="SUPFAM" id="SSF53448">
    <property type="entry name" value="Nucleotide-diphospho-sugar transferases"/>
    <property type="match status" value="1"/>
</dbReference>
<organism evidence="8 9">
    <name type="scientific">Pelodictyon luteolum</name>
    <dbReference type="NCBI Taxonomy" id="1100"/>
    <lineage>
        <taxon>Bacteria</taxon>
        <taxon>Pseudomonadati</taxon>
        <taxon>Chlorobiota</taxon>
        <taxon>Chlorobiia</taxon>
        <taxon>Chlorobiales</taxon>
        <taxon>Chlorobiaceae</taxon>
        <taxon>Chlorobium/Pelodictyon group</taxon>
        <taxon>Pelodictyon</taxon>
    </lineage>
</organism>
<evidence type="ECO:0000256" key="4">
    <source>
        <dbReference type="ARBA" id="ARBA00022692"/>
    </source>
</evidence>
<dbReference type="Pfam" id="PF13641">
    <property type="entry name" value="Glyco_tranf_2_3"/>
    <property type="match status" value="1"/>
</dbReference>
<dbReference type="InterPro" id="IPR029044">
    <property type="entry name" value="Nucleotide-diphossugar_trans"/>
</dbReference>
<proteinExistence type="predicted"/>
<gene>
    <name evidence="8" type="ORF">A3K90_04795</name>
</gene>
<keyword evidence="5 7" id="KW-1133">Transmembrane helix</keyword>